<accession>X1BEN8</accession>
<organism evidence="1">
    <name type="scientific">marine sediment metagenome</name>
    <dbReference type="NCBI Taxonomy" id="412755"/>
    <lineage>
        <taxon>unclassified sequences</taxon>
        <taxon>metagenomes</taxon>
        <taxon>ecological metagenomes</taxon>
    </lineage>
</organism>
<dbReference type="EMBL" id="BART01026156">
    <property type="protein sequence ID" value="GAG93475.1"/>
    <property type="molecule type" value="Genomic_DNA"/>
</dbReference>
<dbReference type="AlphaFoldDB" id="X1BEN8"/>
<name>X1BEN8_9ZZZZ</name>
<comment type="caution">
    <text evidence="1">The sequence shown here is derived from an EMBL/GenBank/DDBJ whole genome shotgun (WGS) entry which is preliminary data.</text>
</comment>
<sequence length="76" mass="8717">MAWIGQVPFEDIGMTEDKMTLLAELAEDSSYWKKAHGFVRSIAGSVPSSLSYNQRQWLTTIILDLDNELDKRAWKL</sequence>
<evidence type="ECO:0000313" key="1">
    <source>
        <dbReference type="EMBL" id="GAG93475.1"/>
    </source>
</evidence>
<gene>
    <name evidence="1" type="ORF">S01H4_46742</name>
</gene>
<proteinExistence type="predicted"/>
<protein>
    <submittedName>
        <fullName evidence="1">Uncharacterized protein</fullName>
    </submittedName>
</protein>
<reference evidence="1" key="1">
    <citation type="journal article" date="2014" name="Front. Microbiol.">
        <title>High frequency of phylogenetically diverse reductive dehalogenase-homologous genes in deep subseafloor sedimentary metagenomes.</title>
        <authorList>
            <person name="Kawai M."/>
            <person name="Futagami T."/>
            <person name="Toyoda A."/>
            <person name="Takaki Y."/>
            <person name="Nishi S."/>
            <person name="Hori S."/>
            <person name="Arai W."/>
            <person name="Tsubouchi T."/>
            <person name="Morono Y."/>
            <person name="Uchiyama I."/>
            <person name="Ito T."/>
            <person name="Fujiyama A."/>
            <person name="Inagaki F."/>
            <person name="Takami H."/>
        </authorList>
    </citation>
    <scope>NUCLEOTIDE SEQUENCE</scope>
    <source>
        <strain evidence="1">Expedition CK06-06</strain>
    </source>
</reference>